<dbReference type="GO" id="GO:0006002">
    <property type="term" value="P:fructose 6-phosphate metabolic process"/>
    <property type="evidence" value="ECO:0007669"/>
    <property type="project" value="TreeGrafter"/>
</dbReference>
<evidence type="ECO:0000313" key="16">
    <source>
        <dbReference type="Proteomes" id="UP000769157"/>
    </source>
</evidence>
<feature type="compositionally biased region" description="Basic and acidic residues" evidence="12">
    <location>
        <begin position="472"/>
        <end position="491"/>
    </location>
</feature>
<dbReference type="SUPFAM" id="SSF53697">
    <property type="entry name" value="SIS domain"/>
    <property type="match status" value="1"/>
</dbReference>
<feature type="compositionally biased region" description="Polar residues" evidence="12">
    <location>
        <begin position="1191"/>
        <end position="1205"/>
    </location>
</feature>
<keyword evidence="7" id="KW-0808">Transferase</keyword>
<reference evidence="15" key="2">
    <citation type="submission" date="2021-01" db="EMBL/GenBank/DDBJ databases">
        <authorList>
            <person name="Schikora-Tamarit M.A."/>
        </authorList>
    </citation>
    <scope>NUCLEOTIDE SEQUENCE</scope>
    <source>
        <strain evidence="15">CBS6075</strain>
    </source>
</reference>
<feature type="compositionally biased region" description="Basic and acidic residues" evidence="12">
    <location>
        <begin position="262"/>
        <end position="295"/>
    </location>
</feature>
<dbReference type="PANTHER" id="PTHR10937:SF0">
    <property type="entry name" value="GLUTAMINE--FRUCTOSE-6-PHOSPHATE TRANSAMINASE (ISOMERIZING)"/>
    <property type="match status" value="1"/>
</dbReference>
<feature type="region of interest" description="Disordered" evidence="12">
    <location>
        <begin position="1173"/>
        <end position="1205"/>
    </location>
</feature>
<comment type="pathway">
    <text evidence="3">Nucleotide-sugar biosynthesis; UDP-N-acetyl-alpha-D-glucosamine biosynthesis; alpha-D-glucosamine 6-phosphate from D-fructose 6-phosphate: step 1/1.</text>
</comment>
<dbReference type="SUPFAM" id="SSF53474">
    <property type="entry name" value="alpha/beta-Hydrolases"/>
    <property type="match status" value="1"/>
</dbReference>
<dbReference type="CDD" id="cd00714">
    <property type="entry name" value="GFAT"/>
    <property type="match status" value="1"/>
</dbReference>
<evidence type="ECO:0000256" key="1">
    <source>
        <dbReference type="ARBA" id="ARBA00001031"/>
    </source>
</evidence>
<reference evidence="15" key="1">
    <citation type="journal article" date="2021" name="Open Biol.">
        <title>Shared evolutionary footprints suggest mitochondrial oxidative damage underlies multiple complex I losses in fungi.</title>
        <authorList>
            <person name="Schikora-Tamarit M.A."/>
            <person name="Marcet-Houben M."/>
            <person name="Nosek J."/>
            <person name="Gabaldon T."/>
        </authorList>
    </citation>
    <scope>NUCLEOTIDE SEQUENCE</scope>
    <source>
        <strain evidence="15">CBS6075</strain>
    </source>
</reference>
<keyword evidence="9" id="KW-0315">Glutamine amidotransferase</keyword>
<dbReference type="NCBIfam" id="TIGR01135">
    <property type="entry name" value="glmS"/>
    <property type="match status" value="1"/>
</dbReference>
<protein>
    <recommendedName>
        <fullName evidence="5">glutamine--fructose-6-phosphate transaminase (isomerizing)</fullName>
        <ecNumber evidence="5">2.6.1.16</ecNumber>
    </recommendedName>
    <alternativeName>
        <fullName evidence="11">D-fructose-6-phosphate amidotransferase</fullName>
    </alternativeName>
    <alternativeName>
        <fullName evidence="10">Hexosephosphate aminotransferase</fullName>
    </alternativeName>
</protein>
<dbReference type="HAMAP" id="MF_00296">
    <property type="entry name" value="MetX_acyltransf"/>
    <property type="match status" value="1"/>
</dbReference>
<evidence type="ECO:0000256" key="11">
    <source>
        <dbReference type="ARBA" id="ARBA00033302"/>
    </source>
</evidence>
<evidence type="ECO:0000256" key="2">
    <source>
        <dbReference type="ARBA" id="ARBA00003267"/>
    </source>
</evidence>
<accession>A0A9P8T7Y1</accession>
<dbReference type="EMBL" id="JAEUBE010000158">
    <property type="protein sequence ID" value="KAH3668630.1"/>
    <property type="molecule type" value="Genomic_DNA"/>
</dbReference>
<feature type="domain" description="SIS" evidence="14">
    <location>
        <begin position="859"/>
        <end position="998"/>
    </location>
</feature>
<dbReference type="InterPro" id="IPR035466">
    <property type="entry name" value="GlmS/AgaS_SIS"/>
</dbReference>
<comment type="catalytic activity">
    <reaction evidence="1">
        <text>D-fructose 6-phosphate + L-glutamine = D-glucosamine 6-phosphate + L-glutamate</text>
        <dbReference type="Rhea" id="RHEA:13237"/>
        <dbReference type="ChEBI" id="CHEBI:29985"/>
        <dbReference type="ChEBI" id="CHEBI:58359"/>
        <dbReference type="ChEBI" id="CHEBI:58725"/>
        <dbReference type="ChEBI" id="CHEBI:61527"/>
        <dbReference type="EC" id="2.6.1.16"/>
    </reaction>
</comment>
<dbReference type="InterPro" id="IPR046348">
    <property type="entry name" value="SIS_dom_sf"/>
</dbReference>
<dbReference type="Gene3D" id="3.40.50.10490">
    <property type="entry name" value="Glucose-6-phosphate isomerase like protein, domain 1"/>
    <property type="match status" value="2"/>
</dbReference>
<evidence type="ECO:0000256" key="3">
    <source>
        <dbReference type="ARBA" id="ARBA00004775"/>
    </source>
</evidence>
<dbReference type="NCBIfam" id="NF001209">
    <property type="entry name" value="PRK00175.1"/>
    <property type="match status" value="1"/>
</dbReference>
<feature type="compositionally biased region" description="Polar residues" evidence="12">
    <location>
        <begin position="303"/>
        <end position="312"/>
    </location>
</feature>
<dbReference type="Gene3D" id="3.40.50.1820">
    <property type="entry name" value="alpha/beta hydrolase"/>
    <property type="match status" value="1"/>
</dbReference>
<dbReference type="InterPro" id="IPR029058">
    <property type="entry name" value="AB_hydrolase_fold"/>
</dbReference>
<dbReference type="Pfam" id="PF00561">
    <property type="entry name" value="Abhydrolase_1"/>
    <property type="match status" value="1"/>
</dbReference>
<feature type="domain" description="SIS" evidence="14">
    <location>
        <begin position="1030"/>
        <end position="1173"/>
    </location>
</feature>
<evidence type="ECO:0000256" key="6">
    <source>
        <dbReference type="ARBA" id="ARBA00022576"/>
    </source>
</evidence>
<evidence type="ECO:0000256" key="5">
    <source>
        <dbReference type="ARBA" id="ARBA00012916"/>
    </source>
</evidence>
<dbReference type="InterPro" id="IPR000073">
    <property type="entry name" value="AB_hydrolase_1"/>
</dbReference>
<comment type="function">
    <text evidence="2">Involved in amino sugar synthesis (formation of chitin, supplies the amino sugars of asparagine-linked oligosaccharides of glycoproteins).</text>
</comment>
<keyword evidence="8" id="KW-0677">Repeat</keyword>
<dbReference type="FunFam" id="3.60.20.10:FF:000052">
    <property type="entry name" value="Glutamine--fructose-6-phosphate aminotransferase [isomerizing] 2"/>
    <property type="match status" value="1"/>
</dbReference>
<proteinExistence type="inferred from homology"/>
<dbReference type="GeneID" id="70234351"/>
<evidence type="ECO:0000313" key="15">
    <source>
        <dbReference type="EMBL" id="KAH3668630.1"/>
    </source>
</evidence>
<dbReference type="NCBIfam" id="NF001484">
    <property type="entry name" value="PRK00331.1"/>
    <property type="match status" value="1"/>
</dbReference>
<evidence type="ECO:0000259" key="13">
    <source>
        <dbReference type="PROSITE" id="PS51278"/>
    </source>
</evidence>
<dbReference type="GO" id="GO:0097367">
    <property type="term" value="F:carbohydrate derivative binding"/>
    <property type="evidence" value="ECO:0007669"/>
    <property type="project" value="InterPro"/>
</dbReference>
<dbReference type="InterPro" id="IPR005855">
    <property type="entry name" value="GFAT"/>
</dbReference>
<evidence type="ECO:0000259" key="14">
    <source>
        <dbReference type="PROSITE" id="PS51464"/>
    </source>
</evidence>
<sequence>MLWNADTSHRDSLSTHCGSSGALLSGKNSDEFCTSPTIALIRLNSSGKLSRASSFTNPHVETGVLAYSSRISSSNWSENPPHAVSISVTKFSPLTRSHFSKAYLNVVSTKSVSLLPYSAAPTSKYAMATKKTNRQDRLKAHAHAFDGLLSLIPAKYYFDEETSNQWQQKKQTKGQAKENKRAKLDPDASKDVSAQAEQEAKAEHAKPVVLPGKRVVSEPEAEEPESESEEAVTEEPEELQLENATIVFDDDGDGNALPEPPVARKKELTPEKRKEKAENLARLRAKLAEKINVLKEKRKAPGTKNSNVTSREQILEERRKKEALRRQQKKAAKEEHSDEEDDEVSSSDNDEVDEQGDVVMYNNIEFHSGSRATSDLSGVRKVGGKKGPANNDVRAHLRKAEQEKARLASMDKDKAQEVEEKHRWNKALASVQGVKVKDDVKLLKKALKRKESKKRKSEREWGDRKQYVADQIKAKQDRREENLRIRRENKGKNRKHQTKQLRQIIDTLVEGLSKLEYRGYDSAGIGIDGENEFDESSPAKEIAIYKQVGKVANLKDEIKSHNLNTSETFANHVGIAHTRWATHGGVTQLNCHPQPSDPKNEFIVVHNGIITNYRELKTLLKSKGYVFNSDTDTEVIAKLFKYYFDKDNDLEFYQLAKEVLYQLQGSYGLLVKSIHYPNELVATRKGSPLLIGVKSEQKLKVDFVDVEFISDPSTETRGTNGNSYSNSYLTVPTTHEMALRKSESRAILPDYNKPIEFFVSSDASSVIEHTKKVLFLEDDDIAHIDNGELHIHRAAKSAGMSTTRPVHTLEMQLAEIMRGGYDHFMLKEIFEQPDSTFNTMRGRLDFKNKSITLGGIKEFLTSIRRSRRFQMIACGTSYHSCLAVRSLFEELTEVPVSVDLASDFLDRSPPIFRDDTCIFVSQSGETADSMMALKICRAAGALTVGVVNSVGSSISRETDCGVHINAGPEIGVASTKAYTSQYIALVMLALQISNHVVTNSERHQEIIRGLEEIPSQIEKVLQQKNFIKDVSNKYLHGKESILVVGRGYQYASALEGALKIKEISYIHSEGIQAGELKHGVLALVDEKLPIVAFATQDAFSAKMNSAVQQITARDGHPIIIATEGDTLIEHSKASAVIEVPKSVDCLQGLLNIIPLQLMSYYLSVAAGNNPDRPRNLAKSVTVEKPRPTATRAASISAHTSRASNPQLSFPCLEKLEQRSQSLVENGPEPAYSKVTEDKAEIFRSYEPIFLDYGGFLPQFQVAYETWGTLNKDRSNAILLQTGLSSSSHAHSTEKNPSKGWWENFIGPGKYLDTDKYFIVCTNVIGGCFGSTGPSSIDPADGQVYATRFPILSINDMVRAQHRLVKDHLEIDKLLAVMGSSMGGMQCLAYAHEFTDEVDKVISISGCARSHPYSIAMRHCQRQVLMTDPNWNKGYYYGSLPPHTGMKLAREIATITYRSGPEWESRFGVERSDPSKQPALCPDFLIETYLDHAGEKWCLQYDPNSFLYISKAMDLFDMGLASRSKAYKSRLQTQAKYNGEVVPDEELEYKPLNQCSFDEPIKENKRTRRLTPEESSRDLMLGLSKLSKKQVLVIGVESDILFPAWQQREMADLLRQGAIETGGDATNIHHVELAKEDSYYGHDTFLLALDHIGQPVSEFLKK</sequence>
<dbReference type="PROSITE" id="PS51464">
    <property type="entry name" value="SIS"/>
    <property type="match status" value="2"/>
</dbReference>
<feature type="compositionally biased region" description="Basic and acidic residues" evidence="12">
    <location>
        <begin position="175"/>
        <end position="190"/>
    </location>
</feature>
<feature type="region of interest" description="Disordered" evidence="12">
    <location>
        <begin position="370"/>
        <end position="393"/>
    </location>
</feature>
<dbReference type="GO" id="GO:0006487">
    <property type="term" value="P:protein N-linked glycosylation"/>
    <property type="evidence" value="ECO:0007669"/>
    <property type="project" value="TreeGrafter"/>
</dbReference>
<dbReference type="Proteomes" id="UP000769157">
    <property type="component" value="Unassembled WGS sequence"/>
</dbReference>
<keyword evidence="16" id="KW-1185">Reference proteome</keyword>
<dbReference type="CDD" id="cd05008">
    <property type="entry name" value="SIS_GlmS_GlmD_1"/>
    <property type="match status" value="1"/>
</dbReference>
<dbReference type="GO" id="GO:0004360">
    <property type="term" value="F:glutamine-fructose-6-phosphate transaminase (isomerizing) activity"/>
    <property type="evidence" value="ECO:0007669"/>
    <property type="project" value="UniProtKB-EC"/>
</dbReference>
<evidence type="ECO:0000256" key="8">
    <source>
        <dbReference type="ARBA" id="ARBA00022737"/>
    </source>
</evidence>
<dbReference type="InterPro" id="IPR029190">
    <property type="entry name" value="Rrp14/SURF6_C"/>
</dbReference>
<dbReference type="PROSITE" id="PS51278">
    <property type="entry name" value="GATASE_TYPE_2"/>
    <property type="match status" value="1"/>
</dbReference>
<evidence type="ECO:0000256" key="12">
    <source>
        <dbReference type="SAM" id="MobiDB-lite"/>
    </source>
</evidence>
<feature type="region of interest" description="Disordered" evidence="12">
    <location>
        <begin position="166"/>
        <end position="355"/>
    </location>
</feature>
<evidence type="ECO:0000256" key="10">
    <source>
        <dbReference type="ARBA" id="ARBA00029805"/>
    </source>
</evidence>
<organism evidence="15 16">
    <name type="scientific">Ogataea philodendri</name>
    <dbReference type="NCBI Taxonomy" id="1378263"/>
    <lineage>
        <taxon>Eukaryota</taxon>
        <taxon>Fungi</taxon>
        <taxon>Dikarya</taxon>
        <taxon>Ascomycota</taxon>
        <taxon>Saccharomycotina</taxon>
        <taxon>Pichiomycetes</taxon>
        <taxon>Pichiales</taxon>
        <taxon>Pichiaceae</taxon>
        <taxon>Ogataea</taxon>
    </lineage>
</organism>
<comment type="similarity">
    <text evidence="4">Belongs to the AB hydrolase superfamily. MetX family.</text>
</comment>
<dbReference type="InterPro" id="IPR029055">
    <property type="entry name" value="Ntn_hydrolases_N"/>
</dbReference>
<name>A0A9P8T7Y1_9ASCO</name>
<feature type="region of interest" description="Disordered" evidence="12">
    <location>
        <begin position="472"/>
        <end position="498"/>
    </location>
</feature>
<dbReference type="InterPro" id="IPR017932">
    <property type="entry name" value="GATase_2_dom"/>
</dbReference>
<dbReference type="InterPro" id="IPR047084">
    <property type="entry name" value="GFAT_N"/>
</dbReference>
<feature type="compositionally biased region" description="Basic residues" evidence="12">
    <location>
        <begin position="321"/>
        <end position="330"/>
    </location>
</feature>
<dbReference type="InterPro" id="IPR001347">
    <property type="entry name" value="SIS_dom"/>
</dbReference>
<evidence type="ECO:0000256" key="9">
    <source>
        <dbReference type="ARBA" id="ARBA00022962"/>
    </source>
</evidence>
<dbReference type="InterPro" id="IPR029188">
    <property type="entry name" value="Rrp14_N"/>
</dbReference>
<dbReference type="EC" id="2.6.1.16" evidence="5"/>
<dbReference type="GO" id="GO:0016747">
    <property type="term" value="F:acyltransferase activity, transferring groups other than amino-acyl groups"/>
    <property type="evidence" value="ECO:0007669"/>
    <property type="project" value="InterPro"/>
</dbReference>
<keyword evidence="6" id="KW-0032">Aminotransferase</keyword>
<dbReference type="PANTHER" id="PTHR10937">
    <property type="entry name" value="GLUCOSAMINE--FRUCTOSE-6-PHOSPHATE AMINOTRANSFERASE, ISOMERIZING"/>
    <property type="match status" value="1"/>
</dbReference>
<gene>
    <name evidence="15" type="ORF">OGAPHI_002384</name>
</gene>
<feature type="compositionally biased region" description="Acidic residues" evidence="12">
    <location>
        <begin position="337"/>
        <end position="355"/>
    </location>
</feature>
<dbReference type="Gene3D" id="3.60.20.10">
    <property type="entry name" value="Glutamine Phosphoribosylpyrophosphate, subunit 1, domain 1"/>
    <property type="match status" value="1"/>
</dbReference>
<dbReference type="Pfam" id="PF15459">
    <property type="entry name" value="RRP14"/>
    <property type="match status" value="1"/>
</dbReference>
<feature type="compositionally biased region" description="Acidic residues" evidence="12">
    <location>
        <begin position="219"/>
        <end position="240"/>
    </location>
</feature>
<dbReference type="Pfam" id="PF01380">
    <property type="entry name" value="SIS"/>
    <property type="match status" value="2"/>
</dbReference>
<comment type="caution">
    <text evidence="15">The sequence shown here is derived from an EMBL/GenBank/DDBJ whole genome shotgun (WGS) entry which is preliminary data.</text>
</comment>
<dbReference type="GO" id="GO:0006047">
    <property type="term" value="P:UDP-N-acetylglucosamine metabolic process"/>
    <property type="evidence" value="ECO:0007669"/>
    <property type="project" value="TreeGrafter"/>
</dbReference>
<dbReference type="GO" id="GO:0006031">
    <property type="term" value="P:chitin biosynthetic process"/>
    <property type="evidence" value="ECO:0007669"/>
    <property type="project" value="UniProtKB-ARBA"/>
</dbReference>
<evidence type="ECO:0000256" key="4">
    <source>
        <dbReference type="ARBA" id="ARBA00006886"/>
    </source>
</evidence>
<dbReference type="Pfam" id="PF04935">
    <property type="entry name" value="SURF6"/>
    <property type="match status" value="1"/>
</dbReference>
<dbReference type="SUPFAM" id="SSF56235">
    <property type="entry name" value="N-terminal nucleophile aminohydrolases (Ntn hydrolases)"/>
    <property type="match status" value="1"/>
</dbReference>
<dbReference type="InterPro" id="IPR035490">
    <property type="entry name" value="GlmS/FrlB_SIS"/>
</dbReference>
<dbReference type="CDD" id="cd05009">
    <property type="entry name" value="SIS_GlmS_GlmD_2"/>
    <property type="match status" value="1"/>
</dbReference>
<evidence type="ECO:0000256" key="7">
    <source>
        <dbReference type="ARBA" id="ARBA00022679"/>
    </source>
</evidence>
<feature type="domain" description="Glutamine amidotransferase type-2" evidence="13">
    <location>
        <begin position="490"/>
        <end position="787"/>
    </location>
</feature>
<dbReference type="FunFam" id="3.40.50.10490:FF:000001">
    <property type="entry name" value="Glutamine--fructose-6-phosphate aminotransferase [isomerizing]"/>
    <property type="match status" value="1"/>
</dbReference>
<dbReference type="RefSeq" id="XP_046063044.1">
    <property type="nucleotide sequence ID" value="XM_046203248.1"/>
</dbReference>
<dbReference type="InterPro" id="IPR008220">
    <property type="entry name" value="HAT_MetX-like"/>
</dbReference>
<dbReference type="NCBIfam" id="TIGR01392">
    <property type="entry name" value="homoserO_Ac_trn"/>
    <property type="match status" value="1"/>
</dbReference>
<dbReference type="OrthoDB" id="15235at2759"/>
<dbReference type="Pfam" id="PF13522">
    <property type="entry name" value="GATase_6"/>
    <property type="match status" value="1"/>
</dbReference>